<dbReference type="EMBL" id="FO082277">
    <property type="protein sequence ID" value="CCO14944.1"/>
    <property type="molecule type" value="Genomic_DNA"/>
</dbReference>
<keyword evidence="3" id="KW-1185">Reference proteome</keyword>
<organism evidence="2 3">
    <name type="scientific">Bathycoccus prasinos</name>
    <dbReference type="NCBI Taxonomy" id="41875"/>
    <lineage>
        <taxon>Eukaryota</taxon>
        <taxon>Viridiplantae</taxon>
        <taxon>Chlorophyta</taxon>
        <taxon>Mamiellophyceae</taxon>
        <taxon>Mamiellales</taxon>
        <taxon>Bathycoccaceae</taxon>
        <taxon>Bathycoccus</taxon>
    </lineage>
</organism>
<sequence length="71" mass="8398">MNSGHINEVRRRRYFENKQDILKRKQSTPRKLKGPKPRTAAQAIADKEAGREEGQRPQRRFNRPGDDKQQQ</sequence>
<dbReference type="GeneID" id="19017711"/>
<reference evidence="2 3" key="1">
    <citation type="submission" date="2011-10" db="EMBL/GenBank/DDBJ databases">
        <authorList>
            <person name="Genoscope - CEA"/>
        </authorList>
    </citation>
    <scope>NUCLEOTIDE SEQUENCE [LARGE SCALE GENOMIC DNA]</scope>
    <source>
        <strain evidence="2 3">RCC 1105</strain>
    </source>
</reference>
<dbReference type="KEGG" id="bpg:Bathy02g05960"/>
<dbReference type="RefSeq" id="XP_007514704.1">
    <property type="nucleotide sequence ID" value="XM_007514642.1"/>
</dbReference>
<dbReference type="Proteomes" id="UP000198341">
    <property type="component" value="Chromosome 2"/>
</dbReference>
<dbReference type="STRING" id="41875.K8EB11"/>
<dbReference type="AlphaFoldDB" id="K8EB11"/>
<evidence type="ECO:0000313" key="3">
    <source>
        <dbReference type="Proteomes" id="UP000198341"/>
    </source>
</evidence>
<accession>K8EB11</accession>
<name>K8EB11_9CHLO</name>
<feature type="compositionally biased region" description="Basic residues" evidence="1">
    <location>
        <begin position="24"/>
        <end position="36"/>
    </location>
</feature>
<proteinExistence type="predicted"/>
<dbReference type="OrthoDB" id="785538at2759"/>
<evidence type="ECO:0000256" key="1">
    <source>
        <dbReference type="SAM" id="MobiDB-lite"/>
    </source>
</evidence>
<gene>
    <name evidence="2" type="ORF">Bathy02g05960</name>
</gene>
<protein>
    <submittedName>
        <fullName evidence="2">Uncharacterized protein</fullName>
    </submittedName>
</protein>
<evidence type="ECO:0000313" key="2">
    <source>
        <dbReference type="EMBL" id="CCO14944.1"/>
    </source>
</evidence>
<feature type="region of interest" description="Disordered" evidence="1">
    <location>
        <begin position="1"/>
        <end position="71"/>
    </location>
</feature>
<feature type="compositionally biased region" description="Basic and acidic residues" evidence="1">
    <location>
        <begin position="45"/>
        <end position="56"/>
    </location>
</feature>
<feature type="compositionally biased region" description="Basic and acidic residues" evidence="1">
    <location>
        <begin position="14"/>
        <end position="23"/>
    </location>
</feature>